<comment type="caution">
    <text evidence="1">The sequence shown here is derived from an EMBL/GenBank/DDBJ whole genome shotgun (WGS) entry which is preliminary data.</text>
</comment>
<proteinExistence type="predicted"/>
<dbReference type="EMBL" id="JAWQEG010000501">
    <property type="protein sequence ID" value="KAK3889179.1"/>
    <property type="molecule type" value="Genomic_DNA"/>
</dbReference>
<evidence type="ECO:0000313" key="1">
    <source>
        <dbReference type="EMBL" id="KAK3889179.1"/>
    </source>
</evidence>
<name>A0AAE1KY05_PETCI</name>
<accession>A0AAE1KY05</accession>
<sequence>MHTLLAHIASTAAQEMRQAASTMLVASGCRVLVPPRSALSPARQALPSSAGAILCDGYSESEELRSPESSQSTVCGLRRSYQYLSQNKNVRKFVCVCCGICGRPRGYRGYVFQSPGYLGLTFKTDEANTRPGFKFSIEYQPSPCHQGPPGSRVKLDYLNVYTYYRRVCIRDWVLVNVESQIDFPPESSYMFCGKKQEDDSEVQNTVGAELRKNRGTSFCNICSVFLTHHKKIQPLLKLLLLEELNNLNFIVPIAALSLRIPPSKPSC</sequence>
<gene>
    <name evidence="1" type="ORF">Pcinc_006751</name>
</gene>
<protein>
    <submittedName>
        <fullName evidence="1">Uncharacterized protein</fullName>
    </submittedName>
</protein>
<dbReference type="AlphaFoldDB" id="A0AAE1KY05"/>
<keyword evidence="2" id="KW-1185">Reference proteome</keyword>
<dbReference type="Proteomes" id="UP001286313">
    <property type="component" value="Unassembled WGS sequence"/>
</dbReference>
<evidence type="ECO:0000313" key="2">
    <source>
        <dbReference type="Proteomes" id="UP001286313"/>
    </source>
</evidence>
<reference evidence="1" key="1">
    <citation type="submission" date="2023-10" db="EMBL/GenBank/DDBJ databases">
        <title>Genome assemblies of two species of porcelain crab, Petrolisthes cinctipes and Petrolisthes manimaculis (Anomura: Porcellanidae).</title>
        <authorList>
            <person name="Angst P."/>
        </authorList>
    </citation>
    <scope>NUCLEOTIDE SEQUENCE</scope>
    <source>
        <strain evidence="1">PB745_01</strain>
        <tissue evidence="1">Gill</tissue>
    </source>
</reference>
<organism evidence="1 2">
    <name type="scientific">Petrolisthes cinctipes</name>
    <name type="common">Flat porcelain crab</name>
    <dbReference type="NCBI Taxonomy" id="88211"/>
    <lineage>
        <taxon>Eukaryota</taxon>
        <taxon>Metazoa</taxon>
        <taxon>Ecdysozoa</taxon>
        <taxon>Arthropoda</taxon>
        <taxon>Crustacea</taxon>
        <taxon>Multicrustacea</taxon>
        <taxon>Malacostraca</taxon>
        <taxon>Eumalacostraca</taxon>
        <taxon>Eucarida</taxon>
        <taxon>Decapoda</taxon>
        <taxon>Pleocyemata</taxon>
        <taxon>Anomura</taxon>
        <taxon>Galatheoidea</taxon>
        <taxon>Porcellanidae</taxon>
        <taxon>Petrolisthes</taxon>
    </lineage>
</organism>